<accession>A0ABZ2LL55</accession>
<dbReference type="Pfam" id="PF10127">
    <property type="entry name" value="RlaP"/>
    <property type="match status" value="1"/>
</dbReference>
<name>A0ABZ2LL55_9BACT</name>
<proteinExistence type="predicted"/>
<evidence type="ECO:0000313" key="2">
    <source>
        <dbReference type="Proteomes" id="UP001370348"/>
    </source>
</evidence>
<dbReference type="EMBL" id="CP089984">
    <property type="protein sequence ID" value="WXB11674.1"/>
    <property type="molecule type" value="Genomic_DNA"/>
</dbReference>
<gene>
    <name evidence="1" type="ORF">LZC94_27920</name>
</gene>
<sequence length="138" mass="15190">MDRRLRSLEHLDARTVQLPHGTEVVTRVERPLGEKRVPQGTVGRVARFEGDVIDVAIMGIGVVRDARSELSARRVGQALVAQRRADAWEALRPCVMLDATVGSRVWGLADETSDEDHRGVFALPFTRTIGLVASPRIA</sequence>
<reference evidence="1 2" key="1">
    <citation type="submission" date="2021-12" db="EMBL/GenBank/DDBJ databases">
        <title>Discovery of the Pendulisporaceae a myxobacterial family with distinct sporulation behavior and unique specialized metabolism.</title>
        <authorList>
            <person name="Garcia R."/>
            <person name="Popoff A."/>
            <person name="Bader C.D."/>
            <person name="Loehr J."/>
            <person name="Walesch S."/>
            <person name="Walt C."/>
            <person name="Boldt J."/>
            <person name="Bunk B."/>
            <person name="Haeckl F.J.F.P.J."/>
            <person name="Gunesch A.P."/>
            <person name="Birkelbach J."/>
            <person name="Nuebel U."/>
            <person name="Pietschmann T."/>
            <person name="Bach T."/>
            <person name="Mueller R."/>
        </authorList>
    </citation>
    <scope>NUCLEOTIDE SEQUENCE [LARGE SCALE GENOMIC DNA]</scope>
    <source>
        <strain evidence="1 2">MSr11954</strain>
    </source>
</reference>
<protein>
    <submittedName>
        <fullName evidence="1">Nucleotidyltransferase domain-containing protein</fullName>
    </submittedName>
</protein>
<dbReference type="InterPro" id="IPR018775">
    <property type="entry name" value="RlaP"/>
</dbReference>
<evidence type="ECO:0000313" key="1">
    <source>
        <dbReference type="EMBL" id="WXB11674.1"/>
    </source>
</evidence>
<dbReference type="Proteomes" id="UP001370348">
    <property type="component" value="Chromosome"/>
</dbReference>
<keyword evidence="2" id="KW-1185">Reference proteome</keyword>
<dbReference type="RefSeq" id="WP_394821295.1">
    <property type="nucleotide sequence ID" value="NZ_CP089984.1"/>
</dbReference>
<organism evidence="1 2">
    <name type="scientific">Pendulispora albinea</name>
    <dbReference type="NCBI Taxonomy" id="2741071"/>
    <lineage>
        <taxon>Bacteria</taxon>
        <taxon>Pseudomonadati</taxon>
        <taxon>Myxococcota</taxon>
        <taxon>Myxococcia</taxon>
        <taxon>Myxococcales</taxon>
        <taxon>Sorangiineae</taxon>
        <taxon>Pendulisporaceae</taxon>
        <taxon>Pendulispora</taxon>
    </lineage>
</organism>